<sequence>MTRIGVLLSGCGVKDGAEIHEAVLTLLALDRAGVEAVCLAPDKEQQDVIDHRTGKTIKEKRNVLSESARIARGNIKSIKEIKADDLDGLVIPGGSG</sequence>
<feature type="non-terminal residue" evidence="1">
    <location>
        <position position="96"/>
    </location>
</feature>
<organism evidence="1 2">
    <name type="scientific">Eiseniibacteriota bacterium</name>
    <dbReference type="NCBI Taxonomy" id="2212470"/>
    <lineage>
        <taxon>Bacteria</taxon>
        <taxon>Candidatus Eiseniibacteriota</taxon>
    </lineage>
</organism>
<dbReference type="Proteomes" id="UP000697710">
    <property type="component" value="Unassembled WGS sequence"/>
</dbReference>
<protein>
    <submittedName>
        <fullName evidence="1">Isoprenoid biosynthesis protein ElbB</fullName>
    </submittedName>
</protein>
<proteinExistence type="predicted"/>
<evidence type="ECO:0000313" key="2">
    <source>
        <dbReference type="Proteomes" id="UP000697710"/>
    </source>
</evidence>
<dbReference type="AlphaFoldDB" id="A0A956RQ02"/>
<dbReference type="SUPFAM" id="SSF52317">
    <property type="entry name" value="Class I glutamine amidotransferase-like"/>
    <property type="match status" value="1"/>
</dbReference>
<reference evidence="1" key="1">
    <citation type="submission" date="2020-04" db="EMBL/GenBank/DDBJ databases">
        <authorList>
            <person name="Zhang T."/>
        </authorList>
    </citation>
    <scope>NUCLEOTIDE SEQUENCE</scope>
    <source>
        <strain evidence="1">HKST-UBA01</strain>
    </source>
</reference>
<name>A0A956RQ02_UNCEI</name>
<comment type="caution">
    <text evidence="1">The sequence shown here is derived from an EMBL/GenBank/DDBJ whole genome shotgun (WGS) entry which is preliminary data.</text>
</comment>
<evidence type="ECO:0000313" key="1">
    <source>
        <dbReference type="EMBL" id="MCA9727229.1"/>
    </source>
</evidence>
<dbReference type="Gene3D" id="3.40.50.880">
    <property type="match status" value="1"/>
</dbReference>
<dbReference type="EMBL" id="JAGQHR010000130">
    <property type="protein sequence ID" value="MCA9727229.1"/>
    <property type="molecule type" value="Genomic_DNA"/>
</dbReference>
<dbReference type="InterPro" id="IPR029062">
    <property type="entry name" value="Class_I_gatase-like"/>
</dbReference>
<dbReference type="PANTHER" id="PTHR10224">
    <property type="entry name" value="ES1 PROTEIN HOMOLOG, MITOCHONDRIAL"/>
    <property type="match status" value="1"/>
</dbReference>
<reference evidence="1" key="2">
    <citation type="journal article" date="2021" name="Microbiome">
        <title>Successional dynamics and alternative stable states in a saline activated sludge microbial community over 9 years.</title>
        <authorList>
            <person name="Wang Y."/>
            <person name="Ye J."/>
            <person name="Ju F."/>
            <person name="Liu L."/>
            <person name="Boyd J.A."/>
            <person name="Deng Y."/>
            <person name="Parks D.H."/>
            <person name="Jiang X."/>
            <person name="Yin X."/>
            <person name="Woodcroft B.J."/>
            <person name="Tyson G.W."/>
            <person name="Hugenholtz P."/>
            <person name="Polz M.F."/>
            <person name="Zhang T."/>
        </authorList>
    </citation>
    <scope>NUCLEOTIDE SEQUENCE</scope>
    <source>
        <strain evidence="1">HKST-UBA01</strain>
    </source>
</reference>
<accession>A0A956RQ02</accession>
<gene>
    <name evidence="1" type="ORF">KC729_06055</name>
</gene>
<dbReference type="PANTHER" id="PTHR10224:SF12">
    <property type="entry name" value="GLYOXALASE ELBB"/>
    <property type="match status" value="1"/>
</dbReference>